<evidence type="ECO:0000256" key="3">
    <source>
        <dbReference type="ARBA" id="ARBA00022448"/>
    </source>
</evidence>
<dbReference type="GO" id="GO:0015179">
    <property type="term" value="F:L-amino acid transmembrane transporter activity"/>
    <property type="evidence" value="ECO:0007669"/>
    <property type="project" value="TreeGrafter"/>
</dbReference>
<dbReference type="GO" id="GO:0005886">
    <property type="term" value="C:plasma membrane"/>
    <property type="evidence" value="ECO:0007669"/>
    <property type="project" value="UniProtKB-SubCell"/>
</dbReference>
<evidence type="ECO:0000313" key="10">
    <source>
        <dbReference type="Proteomes" id="UP001487740"/>
    </source>
</evidence>
<dbReference type="Proteomes" id="UP001487740">
    <property type="component" value="Unassembled WGS sequence"/>
</dbReference>
<dbReference type="AlphaFoldDB" id="A0AAW0SME9"/>
<feature type="transmembrane region" description="Helical" evidence="8">
    <location>
        <begin position="292"/>
        <end position="312"/>
    </location>
</feature>
<dbReference type="PANTHER" id="PTHR11785:SF531">
    <property type="entry name" value="LARGE NEUTRAL AMINO ACIDS TRANSPORTER SMALL SUBUNIT 1"/>
    <property type="match status" value="1"/>
</dbReference>
<comment type="similarity">
    <text evidence="2">Belongs to the amino acid-polyamine-organocation (APC) superfamily. L-type amino acid transporter (LAT) (TC 2.A.3.8) family.</text>
</comment>
<comment type="caution">
    <text evidence="9">The sequence shown here is derived from an EMBL/GenBank/DDBJ whole genome shotgun (WGS) entry which is preliminary data.</text>
</comment>
<evidence type="ECO:0000256" key="5">
    <source>
        <dbReference type="ARBA" id="ARBA00022692"/>
    </source>
</evidence>
<name>A0AAW0SME9_SCYPA</name>
<keyword evidence="3" id="KW-0813">Transport</keyword>
<evidence type="ECO:0000256" key="8">
    <source>
        <dbReference type="SAM" id="Phobius"/>
    </source>
</evidence>
<evidence type="ECO:0008006" key="11">
    <source>
        <dbReference type="Google" id="ProtNLM"/>
    </source>
</evidence>
<comment type="subcellular location">
    <subcellularLocation>
        <location evidence="1">Cell membrane</location>
        <topology evidence="1">Multi-pass membrane protein</topology>
    </subcellularLocation>
</comment>
<keyword evidence="10" id="KW-1185">Reference proteome</keyword>
<reference evidence="9 10" key="1">
    <citation type="submission" date="2023-03" db="EMBL/GenBank/DDBJ databases">
        <title>High-quality genome of Scylla paramamosain provides insights in environmental adaptation.</title>
        <authorList>
            <person name="Zhang L."/>
        </authorList>
    </citation>
    <scope>NUCLEOTIDE SEQUENCE [LARGE SCALE GENOMIC DNA]</scope>
    <source>
        <strain evidence="9">LZ_2023a</strain>
        <tissue evidence="9">Muscle</tissue>
    </source>
</reference>
<keyword evidence="5 8" id="KW-0812">Transmembrane</keyword>
<evidence type="ECO:0000256" key="1">
    <source>
        <dbReference type="ARBA" id="ARBA00004651"/>
    </source>
</evidence>
<keyword evidence="4" id="KW-1003">Cell membrane</keyword>
<sequence>MLATWHRRVKCGGRSVGSPSLCGAVVLSCNRSSLAETMTEEKRDYQEVPTKEGDEVKAEGEVVGLKPKMTLFNGITVIVGSIIGSGIFISPSVVLQNTGSVGMSLVVWIISGLFSMVGAYCYAELGCMIQKTGADYAYIMVTFGPLLAFMRLWVECIIVRPCSQTIVALTFSIYIMKPFFPDCETPDSAERLLAAVCILVLTFVNCWNVKWATRVQDIFTGAKLFALAVIIITGFVQLGRGQTQYFTFDNTEPDFTKVALSFYSGLFAYNGWNYLNFVIEELKEPVKNLPKAIYISISLVTIVYVLANVAFYTTLSPYEVLGSEAVAVSFADRLYRPVEFLIPIFVALSTFGSVNGILFTSSR</sequence>
<gene>
    <name evidence="9" type="ORF">O3P69_008589</name>
</gene>
<dbReference type="Gene3D" id="1.20.1740.10">
    <property type="entry name" value="Amino acid/polyamine transporter I"/>
    <property type="match status" value="1"/>
</dbReference>
<accession>A0AAW0SME9</accession>
<dbReference type="EMBL" id="JARAKH010000049">
    <property type="protein sequence ID" value="KAK8375966.1"/>
    <property type="molecule type" value="Genomic_DNA"/>
</dbReference>
<dbReference type="Pfam" id="PF13520">
    <property type="entry name" value="AA_permease_2"/>
    <property type="match status" value="1"/>
</dbReference>
<dbReference type="FunFam" id="1.20.1740.10:FF:000003">
    <property type="entry name" value="Y+L amino acid transporter 1 isoform X1"/>
    <property type="match status" value="1"/>
</dbReference>
<feature type="transmembrane region" description="Helical" evidence="8">
    <location>
        <begin position="135"/>
        <end position="152"/>
    </location>
</feature>
<dbReference type="PANTHER" id="PTHR11785">
    <property type="entry name" value="AMINO ACID TRANSPORTER"/>
    <property type="match status" value="1"/>
</dbReference>
<evidence type="ECO:0000256" key="7">
    <source>
        <dbReference type="ARBA" id="ARBA00023136"/>
    </source>
</evidence>
<organism evidence="9 10">
    <name type="scientific">Scylla paramamosain</name>
    <name type="common">Mud crab</name>
    <dbReference type="NCBI Taxonomy" id="85552"/>
    <lineage>
        <taxon>Eukaryota</taxon>
        <taxon>Metazoa</taxon>
        <taxon>Ecdysozoa</taxon>
        <taxon>Arthropoda</taxon>
        <taxon>Crustacea</taxon>
        <taxon>Multicrustacea</taxon>
        <taxon>Malacostraca</taxon>
        <taxon>Eumalacostraca</taxon>
        <taxon>Eucarida</taxon>
        <taxon>Decapoda</taxon>
        <taxon>Pleocyemata</taxon>
        <taxon>Brachyura</taxon>
        <taxon>Eubrachyura</taxon>
        <taxon>Portunoidea</taxon>
        <taxon>Portunidae</taxon>
        <taxon>Portuninae</taxon>
        <taxon>Scylla</taxon>
    </lineage>
</organism>
<dbReference type="InterPro" id="IPR002293">
    <property type="entry name" value="AA/rel_permease1"/>
</dbReference>
<feature type="transmembrane region" description="Helical" evidence="8">
    <location>
        <begin position="218"/>
        <end position="238"/>
    </location>
</feature>
<proteinExistence type="inferred from homology"/>
<keyword evidence="6 8" id="KW-1133">Transmembrane helix</keyword>
<feature type="transmembrane region" description="Helical" evidence="8">
    <location>
        <begin position="71"/>
        <end position="89"/>
    </location>
</feature>
<evidence type="ECO:0000256" key="4">
    <source>
        <dbReference type="ARBA" id="ARBA00022475"/>
    </source>
</evidence>
<dbReference type="PROSITE" id="PS51257">
    <property type="entry name" value="PROKAR_LIPOPROTEIN"/>
    <property type="match status" value="1"/>
</dbReference>
<evidence type="ECO:0000256" key="6">
    <source>
        <dbReference type="ARBA" id="ARBA00022989"/>
    </source>
</evidence>
<keyword evidence="7 8" id="KW-0472">Membrane</keyword>
<feature type="transmembrane region" description="Helical" evidence="8">
    <location>
        <begin position="101"/>
        <end position="123"/>
    </location>
</feature>
<evidence type="ECO:0000256" key="2">
    <source>
        <dbReference type="ARBA" id="ARBA00007040"/>
    </source>
</evidence>
<protein>
    <recommendedName>
        <fullName evidence="11">Y+L amino acid transporter 2</fullName>
    </recommendedName>
</protein>
<dbReference type="InterPro" id="IPR050598">
    <property type="entry name" value="AminoAcid_Transporter"/>
</dbReference>
<feature type="transmembrane region" description="Helical" evidence="8">
    <location>
        <begin position="192"/>
        <end position="212"/>
    </location>
</feature>
<evidence type="ECO:0000313" key="9">
    <source>
        <dbReference type="EMBL" id="KAK8375966.1"/>
    </source>
</evidence>
<feature type="transmembrane region" description="Helical" evidence="8">
    <location>
        <begin position="340"/>
        <end position="359"/>
    </location>
</feature>
<dbReference type="PIRSF" id="PIRSF006060">
    <property type="entry name" value="AA_transporter"/>
    <property type="match status" value="1"/>
</dbReference>